<evidence type="ECO:0000313" key="2">
    <source>
        <dbReference type="Ensembl" id="ENSMPUP00000008102.1"/>
    </source>
</evidence>
<organism evidence="2">
    <name type="scientific">Mustela putorius furo</name>
    <name type="common">European domestic ferret</name>
    <name type="synonym">Mustela furo</name>
    <dbReference type="NCBI Taxonomy" id="9669"/>
    <lineage>
        <taxon>Eukaryota</taxon>
        <taxon>Metazoa</taxon>
        <taxon>Chordata</taxon>
        <taxon>Craniata</taxon>
        <taxon>Vertebrata</taxon>
        <taxon>Euteleostomi</taxon>
        <taxon>Mammalia</taxon>
        <taxon>Eutheria</taxon>
        <taxon>Laurasiatheria</taxon>
        <taxon>Carnivora</taxon>
        <taxon>Caniformia</taxon>
        <taxon>Musteloidea</taxon>
        <taxon>Mustelidae</taxon>
        <taxon>Mustelinae</taxon>
        <taxon>Mustela</taxon>
    </lineage>
</organism>
<feature type="region of interest" description="Disordered" evidence="1">
    <location>
        <begin position="1"/>
        <end position="96"/>
    </location>
</feature>
<dbReference type="HOGENOM" id="CLU_2139200_0_0_1"/>
<reference evidence="2" key="1">
    <citation type="submission" date="2024-06" db="UniProtKB">
        <authorList>
            <consortium name="Ensembl"/>
        </authorList>
    </citation>
    <scope>IDENTIFICATION</scope>
</reference>
<name>M3Y9U5_MUSPF</name>
<protein>
    <submittedName>
        <fullName evidence="2">Uncharacterized protein</fullName>
    </submittedName>
</protein>
<dbReference type="InParanoid" id="M3Y9U5"/>
<proteinExistence type="predicted"/>
<evidence type="ECO:0000256" key="1">
    <source>
        <dbReference type="SAM" id="MobiDB-lite"/>
    </source>
</evidence>
<dbReference type="Ensembl" id="ENSMPUT00000008231.1">
    <property type="protein sequence ID" value="ENSMPUP00000008102.1"/>
    <property type="gene ID" value="ENSMPUG00000008162.1"/>
</dbReference>
<accession>M3Y9U5</accession>
<feature type="compositionally biased region" description="Polar residues" evidence="1">
    <location>
        <begin position="73"/>
        <end position="91"/>
    </location>
</feature>
<sequence length="113" mass="11264">STCSEGGRGAHVLTGPQGTGRTAFLSGALPSPRQPHGGAGAGGAGEGEDGPHPGPGAVGHTLPTPLRKLFPPSSASRGHCFSSNRKGTSSRYGELEGVLCAEGLRGARVPEIR</sequence>
<dbReference type="EMBL" id="AEYP01102065">
    <property type="status" value="NOT_ANNOTATED_CDS"/>
    <property type="molecule type" value="Genomic_DNA"/>
</dbReference>
<dbReference type="AlphaFoldDB" id="M3Y9U5"/>